<feature type="domain" description="C2H2-type" evidence="9">
    <location>
        <begin position="142"/>
        <end position="169"/>
    </location>
</feature>
<evidence type="ECO:0000256" key="3">
    <source>
        <dbReference type="ARBA" id="ARBA00022737"/>
    </source>
</evidence>
<dbReference type="AlphaFoldDB" id="A0A7E4ZXH3"/>
<dbReference type="GO" id="GO:0000978">
    <property type="term" value="F:RNA polymerase II cis-regulatory region sequence-specific DNA binding"/>
    <property type="evidence" value="ECO:0007669"/>
    <property type="project" value="TreeGrafter"/>
</dbReference>
<keyword evidence="10" id="KW-1185">Reference proteome</keyword>
<feature type="compositionally biased region" description="Low complexity" evidence="8">
    <location>
        <begin position="537"/>
        <end position="572"/>
    </location>
</feature>
<feature type="domain" description="C2H2-type" evidence="9">
    <location>
        <begin position="333"/>
        <end position="360"/>
    </location>
</feature>
<dbReference type="GO" id="GO:0005634">
    <property type="term" value="C:nucleus"/>
    <property type="evidence" value="ECO:0007669"/>
    <property type="project" value="UniProtKB-SubCell"/>
</dbReference>
<dbReference type="PANTHER" id="PTHR24376">
    <property type="entry name" value="ZINC FINGER PROTEIN"/>
    <property type="match status" value="1"/>
</dbReference>
<evidence type="ECO:0000256" key="6">
    <source>
        <dbReference type="ARBA" id="ARBA00023242"/>
    </source>
</evidence>
<dbReference type="InterPro" id="IPR036236">
    <property type="entry name" value="Znf_C2H2_sf"/>
</dbReference>
<dbReference type="GO" id="GO:0001228">
    <property type="term" value="F:DNA-binding transcription activator activity, RNA polymerase II-specific"/>
    <property type="evidence" value="ECO:0007669"/>
    <property type="project" value="TreeGrafter"/>
</dbReference>
<dbReference type="PANTHER" id="PTHR24376:SF235">
    <property type="entry name" value="C2H2-TYPE DOMAIN-CONTAINING PROTEIN"/>
    <property type="match status" value="1"/>
</dbReference>
<proteinExistence type="predicted"/>
<evidence type="ECO:0000259" key="9">
    <source>
        <dbReference type="PROSITE" id="PS50157"/>
    </source>
</evidence>
<name>A0A7E4ZXH3_PANRE</name>
<feature type="region of interest" description="Disordered" evidence="8">
    <location>
        <begin position="656"/>
        <end position="685"/>
    </location>
</feature>
<evidence type="ECO:0000313" key="10">
    <source>
        <dbReference type="Proteomes" id="UP000492821"/>
    </source>
</evidence>
<protein>
    <submittedName>
        <fullName evidence="11">C2H2-type domain-containing protein</fullName>
    </submittedName>
</protein>
<reference evidence="10" key="1">
    <citation type="journal article" date="2013" name="Genetics">
        <title>The draft genome and transcriptome of Panagrellus redivivus are shaped by the harsh demands of a free-living lifestyle.</title>
        <authorList>
            <person name="Srinivasan J."/>
            <person name="Dillman A.R."/>
            <person name="Macchietto M.G."/>
            <person name="Heikkinen L."/>
            <person name="Lakso M."/>
            <person name="Fracchia K.M."/>
            <person name="Antoshechkin I."/>
            <person name="Mortazavi A."/>
            <person name="Wong G."/>
            <person name="Sternberg P.W."/>
        </authorList>
    </citation>
    <scope>NUCLEOTIDE SEQUENCE [LARGE SCALE GENOMIC DNA]</scope>
    <source>
        <strain evidence="10">MT8872</strain>
    </source>
</reference>
<evidence type="ECO:0000256" key="1">
    <source>
        <dbReference type="ARBA" id="ARBA00004123"/>
    </source>
</evidence>
<feature type="domain" description="C2H2-type" evidence="9">
    <location>
        <begin position="363"/>
        <end position="390"/>
    </location>
</feature>
<keyword evidence="6" id="KW-0539">Nucleus</keyword>
<feature type="compositionally biased region" description="Polar residues" evidence="8">
    <location>
        <begin position="92"/>
        <end position="111"/>
    </location>
</feature>
<evidence type="ECO:0000256" key="4">
    <source>
        <dbReference type="ARBA" id="ARBA00022771"/>
    </source>
</evidence>
<dbReference type="SUPFAM" id="SSF57667">
    <property type="entry name" value="beta-beta-alpha zinc fingers"/>
    <property type="match status" value="2"/>
</dbReference>
<reference evidence="11" key="2">
    <citation type="submission" date="2020-10" db="UniProtKB">
        <authorList>
            <consortium name="WormBaseParasite"/>
        </authorList>
    </citation>
    <scope>IDENTIFICATION</scope>
</reference>
<organism evidence="10 11">
    <name type="scientific">Panagrellus redivivus</name>
    <name type="common">Microworm</name>
    <dbReference type="NCBI Taxonomy" id="6233"/>
    <lineage>
        <taxon>Eukaryota</taxon>
        <taxon>Metazoa</taxon>
        <taxon>Ecdysozoa</taxon>
        <taxon>Nematoda</taxon>
        <taxon>Chromadorea</taxon>
        <taxon>Rhabditida</taxon>
        <taxon>Tylenchina</taxon>
        <taxon>Panagrolaimomorpha</taxon>
        <taxon>Panagrolaimoidea</taxon>
        <taxon>Panagrolaimidae</taxon>
        <taxon>Panagrellus</taxon>
    </lineage>
</organism>
<feature type="region of interest" description="Disordered" evidence="8">
    <location>
        <begin position="82"/>
        <end position="123"/>
    </location>
</feature>
<feature type="region of interest" description="Disordered" evidence="8">
    <location>
        <begin position="466"/>
        <end position="487"/>
    </location>
</feature>
<dbReference type="PROSITE" id="PS00028">
    <property type="entry name" value="ZINC_FINGER_C2H2_1"/>
    <property type="match status" value="3"/>
</dbReference>
<comment type="subcellular location">
    <subcellularLocation>
        <location evidence="1">Nucleus</location>
    </subcellularLocation>
</comment>
<feature type="region of interest" description="Disordered" evidence="8">
    <location>
        <begin position="503"/>
        <end position="580"/>
    </location>
</feature>
<feature type="domain" description="C2H2-type" evidence="9">
    <location>
        <begin position="394"/>
        <end position="428"/>
    </location>
</feature>
<keyword evidence="2" id="KW-0479">Metal-binding</keyword>
<dbReference type="Proteomes" id="UP000492821">
    <property type="component" value="Unassembled WGS sequence"/>
</dbReference>
<evidence type="ECO:0000256" key="8">
    <source>
        <dbReference type="SAM" id="MobiDB-lite"/>
    </source>
</evidence>
<keyword evidence="5" id="KW-0862">Zinc</keyword>
<dbReference type="GO" id="GO:0008270">
    <property type="term" value="F:zinc ion binding"/>
    <property type="evidence" value="ECO:0007669"/>
    <property type="project" value="UniProtKB-KW"/>
</dbReference>
<dbReference type="WBParaSite" id="Pan_g2320.t1">
    <property type="protein sequence ID" value="Pan_g2320.t1"/>
    <property type="gene ID" value="Pan_g2320"/>
</dbReference>
<dbReference type="Gene3D" id="3.30.160.60">
    <property type="entry name" value="Classic Zinc Finger"/>
    <property type="match status" value="2"/>
</dbReference>
<accession>A0A7E4ZXH3</accession>
<sequence>MSTASDTASGQGPPNYMDPYFTGDGFDGLGTAEIYSMLCDDQQQLDGGFGGIDDLQLTADAYLSSLTESGTASADSAIFSANSGTAGPPSPSNTASSGTVPPTSPGGTNVQAADAPPPPSPVVIDPNEIDKISVTLEKNQQCRCKSCNKLFNSVWYLKQHAVKHSNDRPFKCKFCLKTYKFRSNLYQHKCPERNRQLGGPNGIRKRFYTRGIAYTEVPKPDGADGPANGEQTGLNAIQALDGVNTNMENTQPFNPDNGFSNGFANQAPPQAPPPTQPIPQFELIPVEAPPLPQPENVVPKVEVPPLVPNSIRVKQLDPAFIEDYLQRKKHKLHTCRKCRFQFPSRAHLAAHMTAHNLADAYCYCCPQCPQKFTTEQRLLKHLELHATIQSPVPHFCRQCGGAFRSQLALRRHVDQSRICYSYPFGEKPKLMTSPFQLYDPYSFIESDDEGDQHSDSVSVKELAAEVTRHNPTTDSGVGSDTSSHTTSPRQLFNLLEDEFDEKLLDDQSEQPARKRSKKTSENSSEDADSGFRSRLNSHASCSPSSSAFSMGSASPPGSSTGTGSHRTTPPGHVDYSMPGPSGMGNSCFSGARMSEAGGSSMPSMSYGELSVEIGSDHFFDELSHDDGSTITAKRGKLLDRFKLTLLKPSMPISLPELESEEVSSPSFSSSGSGEAPIATPPPPQSDHVELPCLKAIIAVFLDTLIKLASSSVSSNSKNSDHC</sequence>
<dbReference type="InterPro" id="IPR013087">
    <property type="entry name" value="Znf_C2H2_type"/>
</dbReference>
<evidence type="ECO:0000313" key="11">
    <source>
        <dbReference type="WBParaSite" id="Pan_g2320.t1"/>
    </source>
</evidence>
<dbReference type="PROSITE" id="PS50157">
    <property type="entry name" value="ZINC_FINGER_C2H2_2"/>
    <property type="match status" value="4"/>
</dbReference>
<feature type="compositionally biased region" description="Low complexity" evidence="8">
    <location>
        <begin position="656"/>
        <end position="676"/>
    </location>
</feature>
<evidence type="ECO:0000256" key="2">
    <source>
        <dbReference type="ARBA" id="ARBA00022723"/>
    </source>
</evidence>
<dbReference type="SMART" id="SM00355">
    <property type="entry name" value="ZnF_C2H2"/>
    <property type="match status" value="4"/>
</dbReference>
<feature type="compositionally biased region" description="Low complexity" evidence="8">
    <location>
        <begin position="472"/>
        <end position="487"/>
    </location>
</feature>
<keyword evidence="4 7" id="KW-0863">Zinc-finger</keyword>
<keyword evidence="3" id="KW-0677">Repeat</keyword>
<evidence type="ECO:0000256" key="7">
    <source>
        <dbReference type="PROSITE-ProRule" id="PRU00042"/>
    </source>
</evidence>
<evidence type="ECO:0000256" key="5">
    <source>
        <dbReference type="ARBA" id="ARBA00022833"/>
    </source>
</evidence>